<evidence type="ECO:0000313" key="3">
    <source>
        <dbReference type="Proteomes" id="UP000697710"/>
    </source>
</evidence>
<evidence type="ECO:0000313" key="2">
    <source>
        <dbReference type="EMBL" id="MCA9729410.1"/>
    </source>
</evidence>
<feature type="signal peptide" evidence="1">
    <location>
        <begin position="1"/>
        <end position="26"/>
    </location>
</feature>
<proteinExistence type="predicted"/>
<reference evidence="2" key="2">
    <citation type="journal article" date="2021" name="Microbiome">
        <title>Successional dynamics and alternative stable states in a saline activated sludge microbial community over 9 years.</title>
        <authorList>
            <person name="Wang Y."/>
            <person name="Ye J."/>
            <person name="Ju F."/>
            <person name="Liu L."/>
            <person name="Boyd J.A."/>
            <person name="Deng Y."/>
            <person name="Parks D.H."/>
            <person name="Jiang X."/>
            <person name="Yin X."/>
            <person name="Woodcroft B.J."/>
            <person name="Tyson G.W."/>
            <person name="Hugenholtz P."/>
            <person name="Polz M.F."/>
            <person name="Zhang T."/>
        </authorList>
    </citation>
    <scope>NUCLEOTIDE SEQUENCE</scope>
    <source>
        <strain evidence="2">HKST-UBA01</strain>
    </source>
</reference>
<organism evidence="2 3">
    <name type="scientific">Eiseniibacteriota bacterium</name>
    <dbReference type="NCBI Taxonomy" id="2212470"/>
    <lineage>
        <taxon>Bacteria</taxon>
        <taxon>Candidatus Eiseniibacteriota</taxon>
    </lineage>
</organism>
<feature type="chain" id="PRO_5036681530" evidence="1">
    <location>
        <begin position="27"/>
        <end position="161"/>
    </location>
</feature>
<gene>
    <name evidence="2" type="ORF">KC729_17110</name>
</gene>
<comment type="caution">
    <text evidence="2">The sequence shown here is derived from an EMBL/GenBank/DDBJ whole genome shotgun (WGS) entry which is preliminary data.</text>
</comment>
<dbReference type="Proteomes" id="UP000697710">
    <property type="component" value="Unassembled WGS sequence"/>
</dbReference>
<keyword evidence="1" id="KW-0732">Signal</keyword>
<accession>A0A956M3P7</accession>
<dbReference type="AlphaFoldDB" id="A0A956M3P7"/>
<name>A0A956M3P7_UNCEI</name>
<protein>
    <submittedName>
        <fullName evidence="2">Uncharacterized protein</fullName>
    </submittedName>
</protein>
<reference evidence="2" key="1">
    <citation type="submission" date="2020-04" db="EMBL/GenBank/DDBJ databases">
        <authorList>
            <person name="Zhang T."/>
        </authorList>
    </citation>
    <scope>NUCLEOTIDE SEQUENCE</scope>
    <source>
        <strain evidence="2">HKST-UBA01</strain>
    </source>
</reference>
<evidence type="ECO:0000256" key="1">
    <source>
        <dbReference type="SAM" id="SignalP"/>
    </source>
</evidence>
<sequence>MWITRGMFIAAWTLLFATAGSRTVEAAPSLRVETQRVLMPLVTERDLDASYSELDPARGHFAILIDITVPKTDPRGWALFLRADRPVFMAEGTGKLCSDLEWKLDEAPAADYRGLDENETLVLADPAGGNARVLLDVRVRIDWLTEAGAYDLGLLFHVAPY</sequence>
<dbReference type="EMBL" id="JAGQHR010000683">
    <property type="protein sequence ID" value="MCA9729410.1"/>
    <property type="molecule type" value="Genomic_DNA"/>
</dbReference>